<dbReference type="EMBL" id="RCHU02000015">
    <property type="protein sequence ID" value="KAL3570136.1"/>
    <property type="molecule type" value="Genomic_DNA"/>
</dbReference>
<keyword evidence="2" id="KW-1185">Reference proteome</keyword>
<evidence type="ECO:0000313" key="1">
    <source>
        <dbReference type="EMBL" id="KAL3570136.1"/>
    </source>
</evidence>
<organism evidence="1 2">
    <name type="scientific">Populus alba</name>
    <name type="common">White poplar</name>
    <dbReference type="NCBI Taxonomy" id="43335"/>
    <lineage>
        <taxon>Eukaryota</taxon>
        <taxon>Viridiplantae</taxon>
        <taxon>Streptophyta</taxon>
        <taxon>Embryophyta</taxon>
        <taxon>Tracheophyta</taxon>
        <taxon>Spermatophyta</taxon>
        <taxon>Magnoliopsida</taxon>
        <taxon>eudicotyledons</taxon>
        <taxon>Gunneridae</taxon>
        <taxon>Pentapetalae</taxon>
        <taxon>rosids</taxon>
        <taxon>fabids</taxon>
        <taxon>Malpighiales</taxon>
        <taxon>Salicaceae</taxon>
        <taxon>Saliceae</taxon>
        <taxon>Populus</taxon>
    </lineage>
</organism>
<protein>
    <submittedName>
        <fullName evidence="1">Uncharacterized protein</fullName>
    </submittedName>
</protein>
<accession>A0ACC4AVS8</accession>
<dbReference type="Proteomes" id="UP000309997">
    <property type="component" value="Unassembled WGS sequence"/>
</dbReference>
<sequence length="87" mass="8979">MLVASQGGVDDTAGSSGFVLSATVGGRWIGWLKEPSKKRLLREGAVGLLPAEKKSKARGGFVSLVSAGEGAVALVGEERRSGRRGRV</sequence>
<proteinExistence type="predicted"/>
<comment type="caution">
    <text evidence="1">The sequence shown here is derived from an EMBL/GenBank/DDBJ whole genome shotgun (WGS) entry which is preliminary data.</text>
</comment>
<name>A0ACC4AVS8_POPAL</name>
<gene>
    <name evidence="1" type="ORF">D5086_027385</name>
</gene>
<evidence type="ECO:0000313" key="2">
    <source>
        <dbReference type="Proteomes" id="UP000309997"/>
    </source>
</evidence>
<reference evidence="1 2" key="1">
    <citation type="journal article" date="2024" name="Plant Biotechnol. J.">
        <title>Genome and CRISPR/Cas9 system of a widespread forest tree (Populus alba) in the world.</title>
        <authorList>
            <person name="Liu Y.J."/>
            <person name="Jiang P.F."/>
            <person name="Han X.M."/>
            <person name="Li X.Y."/>
            <person name="Wang H.M."/>
            <person name="Wang Y.J."/>
            <person name="Wang X.X."/>
            <person name="Zeng Q.Y."/>
        </authorList>
    </citation>
    <scope>NUCLEOTIDE SEQUENCE [LARGE SCALE GENOMIC DNA]</scope>
    <source>
        <strain evidence="2">cv. PAL-ZL1</strain>
    </source>
</reference>